<evidence type="ECO:0000259" key="1">
    <source>
        <dbReference type="Pfam" id="PF00476"/>
    </source>
</evidence>
<dbReference type="GO" id="GO:0003887">
    <property type="term" value="F:DNA-directed DNA polymerase activity"/>
    <property type="evidence" value="ECO:0007669"/>
    <property type="project" value="InterPro"/>
</dbReference>
<dbReference type="GO" id="GO:0006260">
    <property type="term" value="P:DNA replication"/>
    <property type="evidence" value="ECO:0007669"/>
    <property type="project" value="InterPro"/>
</dbReference>
<dbReference type="InterPro" id="IPR043502">
    <property type="entry name" value="DNA/RNA_pol_sf"/>
</dbReference>
<dbReference type="EMBL" id="BK016009">
    <property type="protein sequence ID" value="DAF89384.1"/>
    <property type="molecule type" value="Genomic_DNA"/>
</dbReference>
<sequence length="120" mass="14139">MRQREWKTRYLKGLDGRLLYTRSIHSALNLLLQSAGAIVCKYWIVRTEERLLNLGLDHGKDFQLMAWIHDEQQIACRTEGIAEIVIKEAQQAMRDTQRYFNFRCQLDTEGKIGKNWADCH</sequence>
<reference evidence="2" key="1">
    <citation type="journal article" date="2021" name="Proc. Natl. Acad. Sci. U.S.A.">
        <title>A Catalog of Tens of Thousands of Viruses from Human Metagenomes Reveals Hidden Associations with Chronic Diseases.</title>
        <authorList>
            <person name="Tisza M.J."/>
            <person name="Buck C.B."/>
        </authorList>
    </citation>
    <scope>NUCLEOTIDE SEQUENCE</scope>
    <source>
        <strain evidence="2">Ct2KA10</strain>
    </source>
</reference>
<proteinExistence type="predicted"/>
<organism evidence="2">
    <name type="scientific">Caudovirales sp. ct2KA10</name>
    <dbReference type="NCBI Taxonomy" id="2825757"/>
    <lineage>
        <taxon>Viruses</taxon>
        <taxon>Duplodnaviria</taxon>
        <taxon>Heunggongvirae</taxon>
        <taxon>Uroviricota</taxon>
        <taxon>Caudoviricetes</taxon>
    </lineage>
</organism>
<dbReference type="Gene3D" id="3.30.70.370">
    <property type="match status" value="1"/>
</dbReference>
<name>A0A8S5U4I4_9CAUD</name>
<accession>A0A8S5U4I4</accession>
<dbReference type="GO" id="GO:0003677">
    <property type="term" value="F:DNA binding"/>
    <property type="evidence" value="ECO:0007669"/>
    <property type="project" value="InterPro"/>
</dbReference>
<dbReference type="Pfam" id="PF00476">
    <property type="entry name" value="DNA_pol_A"/>
    <property type="match status" value="1"/>
</dbReference>
<feature type="domain" description="DNA-directed DNA polymerase family A palm" evidence="1">
    <location>
        <begin position="9"/>
        <end position="118"/>
    </location>
</feature>
<dbReference type="SUPFAM" id="SSF56672">
    <property type="entry name" value="DNA/RNA polymerases"/>
    <property type="match status" value="1"/>
</dbReference>
<dbReference type="InterPro" id="IPR001098">
    <property type="entry name" value="DNA-dir_DNA_pol_A_palm_dom"/>
</dbReference>
<evidence type="ECO:0000313" key="2">
    <source>
        <dbReference type="EMBL" id="DAF89384.1"/>
    </source>
</evidence>
<protein>
    <submittedName>
        <fullName evidence="2">DNA polymerase</fullName>
    </submittedName>
</protein>